<dbReference type="AlphaFoldDB" id="A0A6N6RMG0"/>
<organism evidence="1 2">
    <name type="scientific">Phaeocystidibacter luteus</name>
    <dbReference type="NCBI Taxonomy" id="911197"/>
    <lineage>
        <taxon>Bacteria</taxon>
        <taxon>Pseudomonadati</taxon>
        <taxon>Bacteroidota</taxon>
        <taxon>Flavobacteriia</taxon>
        <taxon>Flavobacteriales</taxon>
        <taxon>Phaeocystidibacteraceae</taxon>
        <taxon>Phaeocystidibacter</taxon>
    </lineage>
</organism>
<name>A0A6N6RMG0_9FLAO</name>
<dbReference type="RefSeq" id="WP_151666348.1">
    <property type="nucleotide sequence ID" value="NZ_WBVO01000001.1"/>
</dbReference>
<proteinExistence type="predicted"/>
<sequence>MTDTFLLEEVPVAMRRLNDDVKPLWGEMTPVQMVDHLYHALLLGQNREDWPLRQPVEKLPALKQFLMGPKPFPRSADKPVGFIETEVDSSPNLNAAIERFLNEVPSLMRAVSQPNYRMVHPDFGVLNGEEALMLNRKHIRHHLAQFGLMER</sequence>
<evidence type="ECO:0000313" key="1">
    <source>
        <dbReference type="EMBL" id="KAB2814770.1"/>
    </source>
</evidence>
<dbReference type="Proteomes" id="UP000468650">
    <property type="component" value="Unassembled WGS sequence"/>
</dbReference>
<evidence type="ECO:0000313" key="2">
    <source>
        <dbReference type="Proteomes" id="UP000468650"/>
    </source>
</evidence>
<protein>
    <recommendedName>
        <fullName evidence="3">DUF1569 domain-containing protein</fullName>
    </recommendedName>
</protein>
<dbReference type="EMBL" id="WBVO01000001">
    <property type="protein sequence ID" value="KAB2814770.1"/>
    <property type="molecule type" value="Genomic_DNA"/>
</dbReference>
<dbReference type="SUPFAM" id="SSF109854">
    <property type="entry name" value="DinB/YfiT-like putative metalloenzymes"/>
    <property type="match status" value="1"/>
</dbReference>
<comment type="caution">
    <text evidence="1">The sequence shown here is derived from an EMBL/GenBank/DDBJ whole genome shotgun (WGS) entry which is preliminary data.</text>
</comment>
<dbReference type="Gene3D" id="1.20.120.450">
    <property type="entry name" value="dinb family like domain"/>
    <property type="match status" value="1"/>
</dbReference>
<accession>A0A6N6RMG0</accession>
<dbReference type="InterPro" id="IPR034660">
    <property type="entry name" value="DinB/YfiT-like"/>
</dbReference>
<reference evidence="1 2" key="1">
    <citation type="submission" date="2019-09" db="EMBL/GenBank/DDBJ databases">
        <title>Genomes of family Cryomorphaceae.</title>
        <authorList>
            <person name="Bowman J.P."/>
        </authorList>
    </citation>
    <scope>NUCLEOTIDE SEQUENCE [LARGE SCALE GENOMIC DNA]</scope>
    <source>
        <strain evidence="1 2">LMG 25704</strain>
    </source>
</reference>
<dbReference type="OrthoDB" id="9801625at2"/>
<evidence type="ECO:0008006" key="3">
    <source>
        <dbReference type="Google" id="ProtNLM"/>
    </source>
</evidence>
<keyword evidence="2" id="KW-1185">Reference proteome</keyword>
<gene>
    <name evidence="1" type="ORF">F8C67_03215</name>
</gene>